<accession>A0ABV5ZZ22</accession>
<comment type="caution">
    <text evidence="2">The sequence shown here is derived from an EMBL/GenBank/DDBJ whole genome shotgun (WGS) entry which is preliminary data.</text>
</comment>
<proteinExistence type="predicted"/>
<dbReference type="EMBL" id="JBHLZU010000014">
    <property type="protein sequence ID" value="MFB9905640.1"/>
    <property type="molecule type" value="Genomic_DNA"/>
</dbReference>
<evidence type="ECO:0000313" key="2">
    <source>
        <dbReference type="EMBL" id="MFB9905640.1"/>
    </source>
</evidence>
<feature type="chain" id="PRO_5045965696" evidence="1">
    <location>
        <begin position="27"/>
        <end position="108"/>
    </location>
</feature>
<keyword evidence="3" id="KW-1185">Reference proteome</keyword>
<reference evidence="2 3" key="1">
    <citation type="submission" date="2024-09" db="EMBL/GenBank/DDBJ databases">
        <authorList>
            <person name="Sun Q."/>
            <person name="Mori K."/>
        </authorList>
    </citation>
    <scope>NUCLEOTIDE SEQUENCE [LARGE SCALE GENOMIC DNA]</scope>
    <source>
        <strain evidence="2 3">TBRC 7907</strain>
    </source>
</reference>
<evidence type="ECO:0000313" key="3">
    <source>
        <dbReference type="Proteomes" id="UP001589693"/>
    </source>
</evidence>
<organism evidence="2 3">
    <name type="scientific">Allokutzneria oryzae</name>
    <dbReference type="NCBI Taxonomy" id="1378989"/>
    <lineage>
        <taxon>Bacteria</taxon>
        <taxon>Bacillati</taxon>
        <taxon>Actinomycetota</taxon>
        <taxon>Actinomycetes</taxon>
        <taxon>Pseudonocardiales</taxon>
        <taxon>Pseudonocardiaceae</taxon>
        <taxon>Allokutzneria</taxon>
    </lineage>
</organism>
<dbReference type="RefSeq" id="WP_377852943.1">
    <property type="nucleotide sequence ID" value="NZ_JBHLZU010000014.1"/>
</dbReference>
<protein>
    <submittedName>
        <fullName evidence="2">Uncharacterized protein</fullName>
    </submittedName>
</protein>
<keyword evidence="1" id="KW-0732">Signal</keyword>
<dbReference type="Proteomes" id="UP001589693">
    <property type="component" value="Unassembled WGS sequence"/>
</dbReference>
<sequence length="108" mass="10773">MRIRSVLTATAVALGMAVLPAGVAEAAAKTPAQQCAAVGSTKGIFIQAKGGTLCLVAKGLGTYKVRGAYGCGPLKSGGKGYVLPDGGGKISCNAWVNFANKTVAFVVQ</sequence>
<feature type="signal peptide" evidence="1">
    <location>
        <begin position="1"/>
        <end position="26"/>
    </location>
</feature>
<name>A0ABV5ZZ22_9PSEU</name>
<gene>
    <name evidence="2" type="ORF">ACFFQA_17035</name>
</gene>
<evidence type="ECO:0000256" key="1">
    <source>
        <dbReference type="SAM" id="SignalP"/>
    </source>
</evidence>